<reference evidence="1 2" key="1">
    <citation type="submission" date="2019-02" db="EMBL/GenBank/DDBJ databases">
        <title>Deep-cultivation of Planctomycetes and their phenomic and genomic characterization uncovers novel biology.</title>
        <authorList>
            <person name="Wiegand S."/>
            <person name="Jogler M."/>
            <person name="Boedeker C."/>
            <person name="Pinto D."/>
            <person name="Vollmers J."/>
            <person name="Rivas-Marin E."/>
            <person name="Kohn T."/>
            <person name="Peeters S.H."/>
            <person name="Heuer A."/>
            <person name="Rast P."/>
            <person name="Oberbeckmann S."/>
            <person name="Bunk B."/>
            <person name="Jeske O."/>
            <person name="Meyerdierks A."/>
            <person name="Storesund J.E."/>
            <person name="Kallscheuer N."/>
            <person name="Luecker S."/>
            <person name="Lage O.M."/>
            <person name="Pohl T."/>
            <person name="Merkel B.J."/>
            <person name="Hornburger P."/>
            <person name="Mueller R.-W."/>
            <person name="Bruemmer F."/>
            <person name="Labrenz M."/>
            <person name="Spormann A.M."/>
            <person name="Op den Camp H."/>
            <person name="Overmann J."/>
            <person name="Amann R."/>
            <person name="Jetten M.S.M."/>
            <person name="Mascher T."/>
            <person name="Medema M.H."/>
            <person name="Devos D.P."/>
            <person name="Kaster A.-K."/>
            <person name="Ovreas L."/>
            <person name="Rohde M."/>
            <person name="Galperin M.Y."/>
            <person name="Jogler C."/>
        </authorList>
    </citation>
    <scope>NUCLEOTIDE SEQUENCE [LARGE SCALE GENOMIC DNA]</scope>
    <source>
        <strain evidence="1 2">Pan181</strain>
    </source>
</reference>
<sequence length="126" mass="14273">MNLKVSPEGEGSNPIGWIIDSHRMGFGKWESIPVRKPLVLQSACRFNFPIGGKIGNLFRLREFSPRATRAVASGRWLAGGRCWFGWFDDRWIRGQRGLLATCFDSWIAAGHLQSDDQLATFFAKSW</sequence>
<dbReference type="AlphaFoldDB" id="A0A518AQG4"/>
<protein>
    <submittedName>
        <fullName evidence="1">Uncharacterized protein</fullName>
    </submittedName>
</protein>
<gene>
    <name evidence="1" type="ORF">Pan181_31750</name>
</gene>
<proteinExistence type="predicted"/>
<name>A0A518AQG4_9BACT</name>
<keyword evidence="2" id="KW-1185">Reference proteome</keyword>
<evidence type="ECO:0000313" key="2">
    <source>
        <dbReference type="Proteomes" id="UP000315750"/>
    </source>
</evidence>
<dbReference type="Proteomes" id="UP000315750">
    <property type="component" value="Chromosome"/>
</dbReference>
<dbReference type="KEGG" id="amuc:Pan181_31750"/>
<evidence type="ECO:0000313" key="1">
    <source>
        <dbReference type="EMBL" id="QDU56963.1"/>
    </source>
</evidence>
<dbReference type="EMBL" id="CP036278">
    <property type="protein sequence ID" value="QDU56963.1"/>
    <property type="molecule type" value="Genomic_DNA"/>
</dbReference>
<organism evidence="1 2">
    <name type="scientific">Aeoliella mucimassa</name>
    <dbReference type="NCBI Taxonomy" id="2527972"/>
    <lineage>
        <taxon>Bacteria</taxon>
        <taxon>Pseudomonadati</taxon>
        <taxon>Planctomycetota</taxon>
        <taxon>Planctomycetia</taxon>
        <taxon>Pirellulales</taxon>
        <taxon>Lacipirellulaceae</taxon>
        <taxon>Aeoliella</taxon>
    </lineage>
</organism>
<accession>A0A518AQG4</accession>